<keyword evidence="1" id="KW-0175">Coiled coil</keyword>
<evidence type="ECO:0000313" key="3">
    <source>
        <dbReference type="Proteomes" id="UP001066276"/>
    </source>
</evidence>
<name>A0AAV7UCD0_PLEWA</name>
<feature type="coiled-coil region" evidence="1">
    <location>
        <begin position="24"/>
        <end position="58"/>
    </location>
</feature>
<reference evidence="2" key="1">
    <citation type="journal article" date="2022" name="bioRxiv">
        <title>Sequencing and chromosome-scale assembly of the giantPleurodeles waltlgenome.</title>
        <authorList>
            <person name="Brown T."/>
            <person name="Elewa A."/>
            <person name="Iarovenko S."/>
            <person name="Subramanian E."/>
            <person name="Araus A.J."/>
            <person name="Petzold A."/>
            <person name="Susuki M."/>
            <person name="Suzuki K.-i.T."/>
            <person name="Hayashi T."/>
            <person name="Toyoda A."/>
            <person name="Oliveira C."/>
            <person name="Osipova E."/>
            <person name="Leigh N.D."/>
            <person name="Simon A."/>
            <person name="Yun M.H."/>
        </authorList>
    </citation>
    <scope>NUCLEOTIDE SEQUENCE</scope>
    <source>
        <strain evidence="2">20211129_DDA</strain>
        <tissue evidence="2">Liver</tissue>
    </source>
</reference>
<organism evidence="2 3">
    <name type="scientific">Pleurodeles waltl</name>
    <name type="common">Iberian ribbed newt</name>
    <dbReference type="NCBI Taxonomy" id="8319"/>
    <lineage>
        <taxon>Eukaryota</taxon>
        <taxon>Metazoa</taxon>
        <taxon>Chordata</taxon>
        <taxon>Craniata</taxon>
        <taxon>Vertebrata</taxon>
        <taxon>Euteleostomi</taxon>
        <taxon>Amphibia</taxon>
        <taxon>Batrachia</taxon>
        <taxon>Caudata</taxon>
        <taxon>Salamandroidea</taxon>
        <taxon>Salamandridae</taxon>
        <taxon>Pleurodelinae</taxon>
        <taxon>Pleurodeles</taxon>
    </lineage>
</organism>
<gene>
    <name evidence="2" type="ORF">NDU88_003084</name>
</gene>
<sequence length="80" mass="9370">MKGVIQRLLQEMRKDILAIHTTFTKALTQSVKEVETRLDLVEKEVVQQDQELNKLAERVKVLDSHQHAFSDAFEDYENRS</sequence>
<comment type="caution">
    <text evidence="2">The sequence shown here is derived from an EMBL/GenBank/DDBJ whole genome shotgun (WGS) entry which is preliminary data.</text>
</comment>
<dbReference type="EMBL" id="JANPWB010000005">
    <property type="protein sequence ID" value="KAJ1186301.1"/>
    <property type="molecule type" value="Genomic_DNA"/>
</dbReference>
<keyword evidence="3" id="KW-1185">Reference proteome</keyword>
<evidence type="ECO:0000313" key="2">
    <source>
        <dbReference type="EMBL" id="KAJ1186301.1"/>
    </source>
</evidence>
<protein>
    <submittedName>
        <fullName evidence="2">Uncharacterized protein</fullName>
    </submittedName>
</protein>
<accession>A0AAV7UCD0</accession>
<proteinExistence type="predicted"/>
<dbReference type="AlphaFoldDB" id="A0AAV7UCD0"/>
<evidence type="ECO:0000256" key="1">
    <source>
        <dbReference type="SAM" id="Coils"/>
    </source>
</evidence>
<dbReference type="Proteomes" id="UP001066276">
    <property type="component" value="Chromosome 3_1"/>
</dbReference>